<dbReference type="PANTHER" id="PTHR46035:SF1">
    <property type="entry name" value="TETRATRICOPEPTIDE REPEAT PROTEIN 4"/>
    <property type="match status" value="1"/>
</dbReference>
<dbReference type="GO" id="GO:0005829">
    <property type="term" value="C:cytosol"/>
    <property type="evidence" value="ECO:0007669"/>
    <property type="project" value="TreeGrafter"/>
</dbReference>
<keyword evidence="2" id="KW-0802">TPR repeat</keyword>
<feature type="domain" description="Cns1/TTC4 wheel" evidence="4">
    <location>
        <begin position="225"/>
        <end position="334"/>
    </location>
</feature>
<reference evidence="5" key="1">
    <citation type="submission" date="2015-01" db="EMBL/GenBank/DDBJ databases">
        <authorList>
            <person name="Durling Mikael"/>
        </authorList>
    </citation>
    <scope>NUCLEOTIDE SEQUENCE</scope>
</reference>
<feature type="compositionally biased region" description="Basic and acidic residues" evidence="3">
    <location>
        <begin position="122"/>
        <end position="132"/>
    </location>
</feature>
<evidence type="ECO:0000256" key="1">
    <source>
        <dbReference type="ARBA" id="ARBA00022737"/>
    </source>
</evidence>
<accession>A0A0B7JLF1</accession>
<dbReference type="InterPro" id="IPR044059">
    <property type="entry name" value="Csn1/TTC4_wheel"/>
</dbReference>
<evidence type="ECO:0000256" key="3">
    <source>
        <dbReference type="SAM" id="MobiDB-lite"/>
    </source>
</evidence>
<dbReference type="CDD" id="cd21381">
    <property type="entry name" value="CTWD_TTC4"/>
    <property type="match status" value="1"/>
</dbReference>
<dbReference type="GO" id="GO:0005634">
    <property type="term" value="C:nucleus"/>
    <property type="evidence" value="ECO:0007669"/>
    <property type="project" value="TreeGrafter"/>
</dbReference>
<evidence type="ECO:0000259" key="4">
    <source>
        <dbReference type="Pfam" id="PF18972"/>
    </source>
</evidence>
<feature type="compositionally biased region" description="Basic and acidic residues" evidence="3">
    <location>
        <begin position="146"/>
        <end position="160"/>
    </location>
</feature>
<evidence type="ECO:0000256" key="2">
    <source>
        <dbReference type="ARBA" id="ARBA00022803"/>
    </source>
</evidence>
<feature type="region of interest" description="Disordered" evidence="3">
    <location>
        <begin position="122"/>
        <end position="160"/>
    </location>
</feature>
<dbReference type="Pfam" id="PF18972">
    <property type="entry name" value="Wheel"/>
    <property type="match status" value="1"/>
</dbReference>
<gene>
    <name evidence="5" type="ORF">BN869_000000177_1</name>
</gene>
<name>A0A0B7JLF1_BIOOC</name>
<sequence>MASFEELTEQMANAMLAQQNSSTAAGNGTKNSTRPDLPPSFARHEGMTVDEVFRDLNKSPLFMTELEDNDDVAALQALAYEGTALENAAGFKERGNECFKVRGFVDAREFYTKGILVLAAEERKRGGDEEPGGRGGLGGGDQGAEEDARGHRDPENKALRGVADDIIKRAKVVDAKRKKDAERAATEKRREVLLQAAIQARGIPTRRTEKPPDMEDAGIALVPNPDDPRSELSFPTLLLYPVHFETDFIKGFNETHTLDDHLGYVFPLPWDREGVYTLTNVECYVETMEGGLLKMGRKVPLLKVLSTGKVEVVDEVVRIYVLPKKEAEAWVKKFKEQKAAMKR</sequence>
<evidence type="ECO:0000313" key="5">
    <source>
        <dbReference type="EMBL" id="CEO44122.1"/>
    </source>
</evidence>
<dbReference type="GO" id="GO:0051879">
    <property type="term" value="F:Hsp90 protein binding"/>
    <property type="evidence" value="ECO:0007669"/>
    <property type="project" value="InterPro"/>
</dbReference>
<dbReference type="EMBL" id="CDPU01000001">
    <property type="protein sequence ID" value="CEO44122.1"/>
    <property type="molecule type" value="Genomic_DNA"/>
</dbReference>
<proteinExistence type="predicted"/>
<feature type="compositionally biased region" description="Gly residues" evidence="3">
    <location>
        <begin position="133"/>
        <end position="142"/>
    </location>
</feature>
<dbReference type="AlphaFoldDB" id="A0A0B7JLF1"/>
<feature type="region of interest" description="Disordered" evidence="3">
    <location>
        <begin position="15"/>
        <end position="42"/>
    </location>
</feature>
<keyword evidence="1" id="KW-0677">Repeat</keyword>
<dbReference type="GO" id="GO:0006457">
    <property type="term" value="P:protein folding"/>
    <property type="evidence" value="ECO:0007669"/>
    <property type="project" value="TreeGrafter"/>
</dbReference>
<feature type="compositionally biased region" description="Polar residues" evidence="3">
    <location>
        <begin position="16"/>
        <end position="34"/>
    </location>
</feature>
<dbReference type="GO" id="GO:0030544">
    <property type="term" value="F:Hsp70 protein binding"/>
    <property type="evidence" value="ECO:0007669"/>
    <property type="project" value="TreeGrafter"/>
</dbReference>
<protein>
    <recommendedName>
        <fullName evidence="4">Cns1/TTC4 wheel domain-containing protein</fullName>
    </recommendedName>
</protein>
<dbReference type="PANTHER" id="PTHR46035">
    <property type="entry name" value="TETRATRICOPEPTIDE REPEAT PROTEIN 4"/>
    <property type="match status" value="1"/>
</dbReference>
<organism evidence="5">
    <name type="scientific">Bionectria ochroleuca</name>
    <name type="common">Gliocladium roseum</name>
    <dbReference type="NCBI Taxonomy" id="29856"/>
    <lineage>
        <taxon>Eukaryota</taxon>
        <taxon>Fungi</taxon>
        <taxon>Dikarya</taxon>
        <taxon>Ascomycota</taxon>
        <taxon>Pezizomycotina</taxon>
        <taxon>Sordariomycetes</taxon>
        <taxon>Hypocreomycetidae</taxon>
        <taxon>Hypocreales</taxon>
        <taxon>Bionectriaceae</taxon>
        <taxon>Clonostachys</taxon>
    </lineage>
</organism>